<accession>A0ABR9A5K0</accession>
<reference evidence="2 3" key="1">
    <citation type="journal article" date="2020" name="FEMS Microbiol. Ecol.">
        <title>Temporal dynamics of bacterial communities during seed development and maturation.</title>
        <authorList>
            <person name="Chesneau G."/>
            <person name="Torres-Cortes G."/>
            <person name="Briand M."/>
            <person name="Darrasse A."/>
            <person name="Preveaux A."/>
            <person name="Marais C."/>
            <person name="Jacques M.A."/>
            <person name="Shade A."/>
            <person name="Barret M."/>
        </authorList>
    </citation>
    <scope>NUCLEOTIDE SEQUENCE [LARGE SCALE GENOMIC DNA]</scope>
    <source>
        <strain evidence="2 3">CFBP13723</strain>
    </source>
</reference>
<feature type="domain" description="FHA" evidence="1">
    <location>
        <begin position="27"/>
        <end position="77"/>
    </location>
</feature>
<name>A0ABR9A5K0_9PSED</name>
<protein>
    <submittedName>
        <fullName evidence="2">Type VI secretion system-associated FHA domain protein TagH</fullName>
    </submittedName>
</protein>
<keyword evidence="3" id="KW-1185">Reference proteome</keyword>
<dbReference type="CDD" id="cd00060">
    <property type="entry name" value="FHA"/>
    <property type="match status" value="1"/>
</dbReference>
<evidence type="ECO:0000259" key="1">
    <source>
        <dbReference type="PROSITE" id="PS50006"/>
    </source>
</evidence>
<dbReference type="RefSeq" id="WP_191943904.1">
    <property type="nucleotide sequence ID" value="NZ_JACYNP010000003.1"/>
</dbReference>
<dbReference type="NCBIfam" id="TIGR03354">
    <property type="entry name" value="VI_FHA"/>
    <property type="match status" value="1"/>
</dbReference>
<dbReference type="InterPro" id="IPR017735">
    <property type="entry name" value="T6SS_FHA"/>
</dbReference>
<dbReference type="InterPro" id="IPR046883">
    <property type="entry name" value="T6SS_FHA_C"/>
</dbReference>
<organism evidence="2 3">
    <name type="scientific">Pseudomonas lutea</name>
    <dbReference type="NCBI Taxonomy" id="243924"/>
    <lineage>
        <taxon>Bacteria</taxon>
        <taxon>Pseudomonadati</taxon>
        <taxon>Pseudomonadota</taxon>
        <taxon>Gammaproteobacteria</taxon>
        <taxon>Pseudomonadales</taxon>
        <taxon>Pseudomonadaceae</taxon>
        <taxon>Pseudomonas</taxon>
    </lineage>
</organism>
<dbReference type="EMBL" id="JACYNP010000003">
    <property type="protein sequence ID" value="MBD8121363.1"/>
    <property type="molecule type" value="Genomic_DNA"/>
</dbReference>
<evidence type="ECO:0000313" key="3">
    <source>
        <dbReference type="Proteomes" id="UP000625247"/>
    </source>
</evidence>
<dbReference type="SUPFAM" id="SSF49879">
    <property type="entry name" value="SMAD/FHA domain"/>
    <property type="match status" value="1"/>
</dbReference>
<dbReference type="InterPro" id="IPR008984">
    <property type="entry name" value="SMAD_FHA_dom_sf"/>
</dbReference>
<dbReference type="PROSITE" id="PS50006">
    <property type="entry name" value="FHA_DOMAIN"/>
    <property type="match status" value="1"/>
</dbReference>
<dbReference type="SMART" id="SM00240">
    <property type="entry name" value="FHA"/>
    <property type="match status" value="1"/>
</dbReference>
<dbReference type="Gene3D" id="2.60.200.20">
    <property type="match status" value="1"/>
</dbReference>
<gene>
    <name evidence="2" type="primary">tagH</name>
    <name evidence="2" type="ORF">IFT62_09080</name>
</gene>
<proteinExistence type="predicted"/>
<dbReference type="Pfam" id="PF20232">
    <property type="entry name" value="T6SS_FHA_C"/>
    <property type="match status" value="1"/>
</dbReference>
<sequence length="532" mass="56709">MPMKLRIDSYQGQSPESEVFCLIDERGTLGRAADNDLLLSDPGKYISRRHARIEWREGGYYLMDVGSNPSVVNERLLGNGRETPLRHGDELVIGDYRIAVSVLDQPSNGVPQSDITSGISATQTLAVFTPPAGVGPEPLAVLRTQPALPAVHIHAGFHQPDVPVDALADASILRGPARVEPVSVPADPLGLGWLAGSVPAGHGEPLQVKDTQQLLPSFRGAESDHLSPEQQALPLALGPQVPPLGLGLIPDRYDALADLLAPMRPSFAGDKPGDAQAQAPVTATEVEAASPPPPAAAEAAVVADMGVQMPGRDAIQGTRRQASQLSEPAASSDVVPANDSVLRALLHGLGVPDLRTSRSPEALAQLVGEMLREATDGTMAVLMARALTKRESHIDMTMIGARSNNPLKFFPDAASALSQMLSTDVPAYLPGVQALTAAFDDLKAHELAVIAGMRGALSEVAQRISPALMEERMPGRPFDGLLPSARKARLWDRFNELYGELVRDGEEDLHRMFGDTFSQAYQQQVARLRATP</sequence>
<dbReference type="Pfam" id="PF00498">
    <property type="entry name" value="FHA"/>
    <property type="match status" value="1"/>
</dbReference>
<dbReference type="Proteomes" id="UP000625247">
    <property type="component" value="Unassembled WGS sequence"/>
</dbReference>
<comment type="caution">
    <text evidence="2">The sequence shown here is derived from an EMBL/GenBank/DDBJ whole genome shotgun (WGS) entry which is preliminary data.</text>
</comment>
<dbReference type="InterPro" id="IPR000253">
    <property type="entry name" value="FHA_dom"/>
</dbReference>
<evidence type="ECO:0000313" key="2">
    <source>
        <dbReference type="EMBL" id="MBD8121363.1"/>
    </source>
</evidence>